<keyword evidence="1" id="KW-0131">Cell cycle</keyword>
<name>A0AAP2D9P0_9BACT</name>
<dbReference type="Proteomes" id="UP001319180">
    <property type="component" value="Unassembled WGS sequence"/>
</dbReference>
<keyword evidence="1" id="KW-0132">Cell division</keyword>
<reference evidence="1 2" key="1">
    <citation type="submission" date="2021-05" db="EMBL/GenBank/DDBJ databases">
        <title>A Polyphasic approach of four new species of the genus Ohtaekwangia: Ohtaekwangia histidinii sp. nov., Ohtaekwangia cretensis sp. nov., Ohtaekwangia indiensis sp. nov., Ohtaekwangia reichenbachii sp. nov. from diverse environment.</title>
        <authorList>
            <person name="Octaviana S."/>
        </authorList>
    </citation>
    <scope>NUCLEOTIDE SEQUENCE [LARGE SCALE GENOMIC DNA]</scope>
    <source>
        <strain evidence="1 2">PWU37</strain>
    </source>
</reference>
<dbReference type="RefSeq" id="WP_254091052.1">
    <property type="nucleotide sequence ID" value="NZ_JAHESC010000020.1"/>
</dbReference>
<evidence type="ECO:0000313" key="1">
    <source>
        <dbReference type="EMBL" id="MBT1687824.1"/>
    </source>
</evidence>
<keyword evidence="2" id="KW-1185">Reference proteome</keyword>
<evidence type="ECO:0000313" key="2">
    <source>
        <dbReference type="Proteomes" id="UP001319180"/>
    </source>
</evidence>
<accession>A0AAP2D9P0</accession>
<comment type="caution">
    <text evidence="1">The sequence shown here is derived from an EMBL/GenBank/DDBJ whole genome shotgun (WGS) entry which is preliminary data.</text>
</comment>
<sequence>MKFKFNLKREVKIIAAVVVVGIFIAFTERRQGDIAVRDITVKIENEQENHFLDEADVMKLMQLNLENLRGTGLNEVNLKEIEQRVKSEPFVKEGELYSDLKGNMVIRVELRRPIARIVRNDGPDGYIAEDGTIMPVSEKFTSRVVLISGGFVRQLLKQKNVNDTEEGKQLIALINTIREDEFWNAQIAQLDMDSKASITMYSQVGDERIEFGRPDNPELKFKKLRVFYKEILPRMGWNRYDRVNLEYEGQIVAE</sequence>
<dbReference type="EMBL" id="JAHESC010000020">
    <property type="protein sequence ID" value="MBT1687824.1"/>
    <property type="molecule type" value="Genomic_DNA"/>
</dbReference>
<proteinExistence type="predicted"/>
<dbReference type="GO" id="GO:0051301">
    <property type="term" value="P:cell division"/>
    <property type="evidence" value="ECO:0007669"/>
    <property type="project" value="UniProtKB-KW"/>
</dbReference>
<dbReference type="AlphaFoldDB" id="A0AAP2D9P0"/>
<organism evidence="1 2">
    <name type="scientific">Dawidia soli</name>
    <dbReference type="NCBI Taxonomy" id="2782352"/>
    <lineage>
        <taxon>Bacteria</taxon>
        <taxon>Pseudomonadati</taxon>
        <taxon>Bacteroidota</taxon>
        <taxon>Cytophagia</taxon>
        <taxon>Cytophagales</taxon>
        <taxon>Chryseotaleaceae</taxon>
        <taxon>Dawidia</taxon>
    </lineage>
</organism>
<protein>
    <submittedName>
        <fullName evidence="1">Cell division protein FtsQ</fullName>
    </submittedName>
</protein>
<gene>
    <name evidence="1" type="ORF">KK078_14745</name>
</gene>